<sequence>MRGAVPAVLVIAGLLAVPCSAQSLLPDREQIDGWLASLGASDRFDASKGSDWGIMPGPFYSPELGAGLGMAIVGMYRPDPGDTVSQNSTLSLSGYASATGAFGLDMNNYAFFASDRWRFFLDGSLSNTPTWFWGQGFAAGDKDSQKQKYTSRELTLRPMVFRQLTGHAYLGVGWSLAVQHAADTDEPQRLENTPEGVSVFSSGVSVALTWDNRDFVPNPRRGQAADIHYTHYTPGTGSDRRFDEYTLHYSRYHPVTESGVLAWEVNGDFTQGDVPWSMLPLLGSNRRMRGYYEGRYRDRNVISGQLEYRQKLSWRHGIVGWAGAGTMAPSFRRLDNGRWLPSVGVGYRFEFKPRMNVRLDYGIGKGSSGFYFQVGEAF</sequence>
<evidence type="ECO:0000313" key="6">
    <source>
        <dbReference type="Proteomes" id="UP000856143"/>
    </source>
</evidence>
<name>A0AAN5L7E5_KLEOX</name>
<dbReference type="Pfam" id="PF01103">
    <property type="entry name" value="Omp85"/>
    <property type="match status" value="1"/>
</dbReference>
<evidence type="ECO:0000259" key="4">
    <source>
        <dbReference type="Pfam" id="PF01103"/>
    </source>
</evidence>
<dbReference type="GO" id="GO:0019867">
    <property type="term" value="C:outer membrane"/>
    <property type="evidence" value="ECO:0007669"/>
    <property type="project" value="InterPro"/>
</dbReference>
<dbReference type="EMBL" id="DACSEO010000022">
    <property type="protein sequence ID" value="HAT1681592.1"/>
    <property type="molecule type" value="Genomic_DNA"/>
</dbReference>
<feature type="chain" id="PRO_5042994097" evidence="3">
    <location>
        <begin position="22"/>
        <end position="378"/>
    </location>
</feature>
<evidence type="ECO:0000256" key="1">
    <source>
        <dbReference type="ARBA" id="ARBA00004370"/>
    </source>
</evidence>
<evidence type="ECO:0000256" key="2">
    <source>
        <dbReference type="ARBA" id="ARBA00023136"/>
    </source>
</evidence>
<reference evidence="5" key="1">
    <citation type="journal article" date="2018" name="Genome Biol.">
        <title>SKESA: strategic k-mer extension for scrupulous assemblies.</title>
        <authorList>
            <person name="Souvorov A."/>
            <person name="Agarwala R."/>
            <person name="Lipman D.J."/>
        </authorList>
    </citation>
    <scope>NUCLEOTIDE SEQUENCE</scope>
    <source>
        <strain evidence="5">R404</strain>
    </source>
</reference>
<gene>
    <name evidence="5" type="ORF">I8Y21_002254</name>
</gene>
<reference evidence="5" key="2">
    <citation type="submission" date="2020-11" db="EMBL/GenBank/DDBJ databases">
        <authorList>
            <consortium name="NCBI Pathogen Detection Project"/>
        </authorList>
    </citation>
    <scope>NUCLEOTIDE SEQUENCE</scope>
    <source>
        <strain evidence="5">R404</strain>
    </source>
</reference>
<evidence type="ECO:0000256" key="3">
    <source>
        <dbReference type="SAM" id="SignalP"/>
    </source>
</evidence>
<protein>
    <submittedName>
        <fullName evidence="5">BamA/TamA family outer membrane protein</fullName>
    </submittedName>
</protein>
<keyword evidence="2" id="KW-0472">Membrane</keyword>
<dbReference type="Gene3D" id="2.40.160.50">
    <property type="entry name" value="membrane protein fhac: a member of the omp85/tpsb transporter family"/>
    <property type="match status" value="1"/>
</dbReference>
<feature type="domain" description="Bacterial surface antigen (D15)" evidence="4">
    <location>
        <begin position="105"/>
        <end position="378"/>
    </location>
</feature>
<dbReference type="AlphaFoldDB" id="A0AAN5L7E5"/>
<keyword evidence="3" id="KW-0732">Signal</keyword>
<evidence type="ECO:0000313" key="5">
    <source>
        <dbReference type="EMBL" id="HAT1681592.1"/>
    </source>
</evidence>
<accession>A0AAN5L7E5</accession>
<comment type="caution">
    <text evidence="5">The sequence shown here is derived from an EMBL/GenBank/DDBJ whole genome shotgun (WGS) entry which is preliminary data.</text>
</comment>
<feature type="signal peptide" evidence="3">
    <location>
        <begin position="1"/>
        <end position="21"/>
    </location>
</feature>
<organism evidence="5 6">
    <name type="scientific">Klebsiella oxytoca</name>
    <dbReference type="NCBI Taxonomy" id="571"/>
    <lineage>
        <taxon>Bacteria</taxon>
        <taxon>Pseudomonadati</taxon>
        <taxon>Pseudomonadota</taxon>
        <taxon>Gammaproteobacteria</taxon>
        <taxon>Enterobacterales</taxon>
        <taxon>Enterobacteriaceae</taxon>
        <taxon>Klebsiella/Raoultella group</taxon>
        <taxon>Klebsiella</taxon>
    </lineage>
</organism>
<comment type="subcellular location">
    <subcellularLocation>
        <location evidence="1">Membrane</location>
    </subcellularLocation>
</comment>
<dbReference type="Proteomes" id="UP000856143">
    <property type="component" value="Unassembled WGS sequence"/>
</dbReference>
<dbReference type="InterPro" id="IPR000184">
    <property type="entry name" value="Bac_surfAg_D15"/>
</dbReference>
<proteinExistence type="predicted"/>